<dbReference type="EMBL" id="CATQJA010002610">
    <property type="protein sequence ID" value="CAJ0572974.1"/>
    <property type="molecule type" value="Genomic_DNA"/>
</dbReference>
<feature type="compositionally biased region" description="Low complexity" evidence="7">
    <location>
        <begin position="782"/>
        <end position="794"/>
    </location>
</feature>
<evidence type="ECO:0000256" key="5">
    <source>
        <dbReference type="PROSITE-ProRule" id="PRU00042"/>
    </source>
</evidence>
<protein>
    <recommendedName>
        <fullName evidence="8">C2H2-type domain-containing protein</fullName>
    </recommendedName>
</protein>
<feature type="region of interest" description="Disordered" evidence="7">
    <location>
        <begin position="350"/>
        <end position="374"/>
    </location>
</feature>
<sequence length="959" mass="106710">MADALRKLLKRHEVVAPSLSNGSDENLSPVKKLAASPCGSSDSPIPMYFQLPKHVVTDEFFVPIEKIVLTEVSSLFGPADGDQLRCKTEPLDSNHGTPPTDPIVSEEEEKLHRCEICDDKVDVGSYDGELASKLVEHATIHADKPFEQRCSECSFKDAHRMEVVCHITTAHDRGLSLSIIPDDRREELQQLTRQCFPQHEEAVNSAVLETVASMFSSRPRTSTQATNKARRSAPGVQSRHVSKNYQSEKCRKCSMLHQDVTPSGLSSHVWSHAKFARYICKICGWHSYTRSHLAKHLDSTHPNEPHVIEDSIDAKMVEDIMAEATVCYPKNAKMLKKWMAEKLQPLVGGGTADNAAMPQAASRKRQHPQSSTANGALAYPMTDVPTPKVPASQAVANQCLLCGSSSSIMQSVYQNARKLVNHARTHLSARPFCCSECGHESKIKNTVSAHIKAMHAGKGDVVDKSTPEFIAQLKECCRRLYPLQVDVCEHHLDITHMNLKSDGLTLAAEAVPRVKDWTCKICHHRLHIDAPSRVVKGLVEHSMRHITWHKAYKCSVCLHACHTEDNLSNHIRVVHHGNGHQLKSFTPDYCAELRLQTLNGFAITPALVDAQLEKLQDIKDGLCTSAPQPRSATLNKAATGSANSTSGTSGMNGPRVCKECGFKSNVGSDKLMSRSIVNHTLTHITYCPFRCAVCAYPAKNRSSFYRRVNVDHKCGDNIVLETTAEFYDELMSKCMNNFSLSKEVLRGWLNRFEPRNSTDWNLPLNNQQLNYYIDDDTDPQQPSTSALWPSSSSANDTSHEPVPFSDLFHVFNDLPANAPTEHKLVKQEPVTSEVGSSAATSASFRGHGNQQSANDVAILRNQLAQTEARAAAEIAELKAMLEVKEQENRMLRTELAEANSTQTRIELQRKEEELEEMRHKQRAVYLHVGELSTECKMLKDEVELLKNKNKPSIVTIDID</sequence>
<feature type="region of interest" description="Disordered" evidence="7">
    <location>
        <begin position="826"/>
        <end position="849"/>
    </location>
</feature>
<feature type="domain" description="C2H2-type" evidence="8">
    <location>
        <begin position="432"/>
        <end position="460"/>
    </location>
</feature>
<dbReference type="SUPFAM" id="SSF57667">
    <property type="entry name" value="beta-beta-alpha zinc fingers"/>
    <property type="match status" value="1"/>
</dbReference>
<dbReference type="Gene3D" id="3.30.160.60">
    <property type="entry name" value="Classic Zinc Finger"/>
    <property type="match status" value="2"/>
</dbReference>
<evidence type="ECO:0000256" key="4">
    <source>
        <dbReference type="ARBA" id="ARBA00022833"/>
    </source>
</evidence>
<dbReference type="PROSITE" id="PS50157">
    <property type="entry name" value="ZINC_FINGER_C2H2_2"/>
    <property type="match status" value="3"/>
</dbReference>
<evidence type="ECO:0000256" key="3">
    <source>
        <dbReference type="ARBA" id="ARBA00022771"/>
    </source>
</evidence>
<feature type="region of interest" description="Disordered" evidence="7">
    <location>
        <begin position="215"/>
        <end position="241"/>
    </location>
</feature>
<evidence type="ECO:0000256" key="6">
    <source>
        <dbReference type="SAM" id="Coils"/>
    </source>
</evidence>
<dbReference type="PROSITE" id="PS00028">
    <property type="entry name" value="ZINC_FINGER_C2H2_1"/>
    <property type="match status" value="1"/>
</dbReference>
<organism evidence="9 10">
    <name type="scientific">Mesorhabditis spiculigera</name>
    <dbReference type="NCBI Taxonomy" id="96644"/>
    <lineage>
        <taxon>Eukaryota</taxon>
        <taxon>Metazoa</taxon>
        <taxon>Ecdysozoa</taxon>
        <taxon>Nematoda</taxon>
        <taxon>Chromadorea</taxon>
        <taxon>Rhabditida</taxon>
        <taxon>Rhabditina</taxon>
        <taxon>Rhabditomorpha</taxon>
        <taxon>Rhabditoidea</taxon>
        <taxon>Rhabditidae</taxon>
        <taxon>Mesorhabditinae</taxon>
        <taxon>Mesorhabditis</taxon>
    </lineage>
</organism>
<feature type="non-terminal residue" evidence="9">
    <location>
        <position position="959"/>
    </location>
</feature>
<feature type="compositionally biased region" description="Polar residues" evidence="7">
    <location>
        <begin position="829"/>
        <end position="849"/>
    </location>
</feature>
<dbReference type="GO" id="GO:0005634">
    <property type="term" value="C:nucleus"/>
    <property type="evidence" value="ECO:0007669"/>
    <property type="project" value="TreeGrafter"/>
</dbReference>
<dbReference type="GO" id="GO:0008270">
    <property type="term" value="F:zinc ion binding"/>
    <property type="evidence" value="ECO:0007669"/>
    <property type="project" value="UniProtKB-KW"/>
</dbReference>
<feature type="region of interest" description="Disordered" evidence="7">
    <location>
        <begin position="88"/>
        <end position="108"/>
    </location>
</feature>
<reference evidence="9" key="1">
    <citation type="submission" date="2023-06" db="EMBL/GenBank/DDBJ databases">
        <authorList>
            <person name="Delattre M."/>
        </authorList>
    </citation>
    <scope>NUCLEOTIDE SEQUENCE</scope>
    <source>
        <strain evidence="9">AF72</strain>
    </source>
</reference>
<dbReference type="PANTHER" id="PTHR24408:SF58">
    <property type="entry name" value="TRANSCRIPTION FACTOR (TFIIIA), PUTATIVE (AFU_ORTHOLOGUE AFUA_1G05150)-RELATED"/>
    <property type="match status" value="1"/>
</dbReference>
<feature type="region of interest" description="Disordered" evidence="7">
    <location>
        <begin position="629"/>
        <end position="651"/>
    </location>
</feature>
<keyword evidence="10" id="KW-1185">Reference proteome</keyword>
<evidence type="ECO:0000256" key="7">
    <source>
        <dbReference type="SAM" id="MobiDB-lite"/>
    </source>
</evidence>
<dbReference type="InterPro" id="IPR036236">
    <property type="entry name" value="Znf_C2H2_sf"/>
</dbReference>
<dbReference type="PANTHER" id="PTHR24408">
    <property type="entry name" value="ZINC FINGER PROTEIN"/>
    <property type="match status" value="1"/>
</dbReference>
<feature type="domain" description="C2H2-type" evidence="8">
    <location>
        <begin position="278"/>
        <end position="306"/>
    </location>
</feature>
<comment type="caution">
    <text evidence="9">The sequence shown here is derived from an EMBL/GenBank/DDBJ whole genome shotgun (WGS) entry which is preliminary data.</text>
</comment>
<keyword evidence="3 5" id="KW-0863">Zinc-finger</keyword>
<dbReference type="GO" id="GO:0000981">
    <property type="term" value="F:DNA-binding transcription factor activity, RNA polymerase II-specific"/>
    <property type="evidence" value="ECO:0007669"/>
    <property type="project" value="TreeGrafter"/>
</dbReference>
<keyword evidence="6" id="KW-0175">Coiled coil</keyword>
<dbReference type="Proteomes" id="UP001177023">
    <property type="component" value="Unassembled WGS sequence"/>
</dbReference>
<keyword evidence="4" id="KW-0862">Zinc</keyword>
<evidence type="ECO:0000313" key="10">
    <source>
        <dbReference type="Proteomes" id="UP001177023"/>
    </source>
</evidence>
<feature type="region of interest" description="Disordered" evidence="7">
    <location>
        <begin position="772"/>
        <end position="799"/>
    </location>
</feature>
<feature type="compositionally biased region" description="Polar residues" evidence="7">
    <location>
        <begin position="215"/>
        <end position="227"/>
    </location>
</feature>
<dbReference type="SMART" id="SM00355">
    <property type="entry name" value="ZnF_C2H2"/>
    <property type="match status" value="8"/>
</dbReference>
<evidence type="ECO:0000259" key="8">
    <source>
        <dbReference type="PROSITE" id="PS50157"/>
    </source>
</evidence>
<evidence type="ECO:0000256" key="1">
    <source>
        <dbReference type="ARBA" id="ARBA00022723"/>
    </source>
</evidence>
<proteinExistence type="predicted"/>
<gene>
    <name evidence="9" type="ORF">MSPICULIGERA_LOCUS11345</name>
</gene>
<dbReference type="InterPro" id="IPR013087">
    <property type="entry name" value="Znf_C2H2_type"/>
</dbReference>
<accession>A0AA36CR57</accession>
<feature type="domain" description="C2H2-type" evidence="8">
    <location>
        <begin position="552"/>
        <end position="580"/>
    </location>
</feature>
<evidence type="ECO:0000313" key="9">
    <source>
        <dbReference type="EMBL" id="CAJ0572974.1"/>
    </source>
</evidence>
<dbReference type="AlphaFoldDB" id="A0AA36CR57"/>
<dbReference type="GO" id="GO:0043565">
    <property type="term" value="F:sequence-specific DNA binding"/>
    <property type="evidence" value="ECO:0007669"/>
    <property type="project" value="TreeGrafter"/>
</dbReference>
<evidence type="ECO:0000256" key="2">
    <source>
        <dbReference type="ARBA" id="ARBA00022737"/>
    </source>
</evidence>
<keyword evidence="2" id="KW-0677">Repeat</keyword>
<feature type="compositionally biased region" description="Low complexity" evidence="7">
    <location>
        <begin position="635"/>
        <end position="651"/>
    </location>
</feature>
<keyword evidence="1" id="KW-0479">Metal-binding</keyword>
<name>A0AA36CR57_9BILA</name>
<feature type="coiled-coil region" evidence="6">
    <location>
        <begin position="849"/>
        <end position="948"/>
    </location>
</feature>